<keyword evidence="6" id="KW-0186">Copper</keyword>
<feature type="signal peptide" evidence="11">
    <location>
        <begin position="1"/>
        <end position="18"/>
    </location>
</feature>
<keyword evidence="7" id="KW-0503">Monooxygenase</keyword>
<evidence type="ECO:0000256" key="2">
    <source>
        <dbReference type="ARBA" id="ARBA00009928"/>
    </source>
</evidence>
<dbReference type="OrthoDB" id="6132182at2759"/>
<dbReference type="AlphaFoldDB" id="A0A6A5X2N3"/>
<dbReference type="GO" id="GO:0046872">
    <property type="term" value="F:metal ion binding"/>
    <property type="evidence" value="ECO:0007669"/>
    <property type="project" value="UniProtKB-KW"/>
</dbReference>
<keyword evidence="11" id="KW-0732">Signal</keyword>
<feature type="domain" description="Tyrosinase copper-binding" evidence="12">
    <location>
        <begin position="252"/>
        <end position="263"/>
    </location>
</feature>
<keyword evidence="8" id="KW-0470">Melanin biosynthesis</keyword>
<evidence type="ECO:0000256" key="6">
    <source>
        <dbReference type="ARBA" id="ARBA00023008"/>
    </source>
</evidence>
<keyword evidence="5" id="KW-0560">Oxidoreductase</keyword>
<evidence type="ECO:0000256" key="3">
    <source>
        <dbReference type="ARBA" id="ARBA00011906"/>
    </source>
</evidence>
<dbReference type="PANTHER" id="PTHR11474:SF76">
    <property type="entry name" value="SHKT DOMAIN-CONTAINING PROTEIN"/>
    <property type="match status" value="1"/>
</dbReference>
<reference evidence="13" key="1">
    <citation type="journal article" date="2020" name="Stud. Mycol.">
        <title>101 Dothideomycetes genomes: a test case for predicting lifestyles and emergence of pathogens.</title>
        <authorList>
            <person name="Haridas S."/>
            <person name="Albert R."/>
            <person name="Binder M."/>
            <person name="Bloem J."/>
            <person name="Labutti K."/>
            <person name="Salamov A."/>
            <person name="Andreopoulos B."/>
            <person name="Baker S."/>
            <person name="Barry K."/>
            <person name="Bills G."/>
            <person name="Bluhm B."/>
            <person name="Cannon C."/>
            <person name="Castanera R."/>
            <person name="Culley D."/>
            <person name="Daum C."/>
            <person name="Ezra D."/>
            <person name="Gonzalez J."/>
            <person name="Henrissat B."/>
            <person name="Kuo A."/>
            <person name="Liang C."/>
            <person name="Lipzen A."/>
            <person name="Lutzoni F."/>
            <person name="Magnuson J."/>
            <person name="Mondo S."/>
            <person name="Nolan M."/>
            <person name="Ohm R."/>
            <person name="Pangilinan J."/>
            <person name="Park H.-J."/>
            <person name="Ramirez L."/>
            <person name="Alfaro M."/>
            <person name="Sun H."/>
            <person name="Tritt A."/>
            <person name="Yoshinaga Y."/>
            <person name="Zwiers L.-H."/>
            <person name="Turgeon B."/>
            <person name="Goodwin S."/>
            <person name="Spatafora J."/>
            <person name="Crous P."/>
            <person name="Grigoriev I."/>
        </authorList>
    </citation>
    <scope>NUCLEOTIDE SEQUENCE</scope>
    <source>
        <strain evidence="13">CBS 123094</strain>
    </source>
</reference>
<dbReference type="Proteomes" id="UP000799779">
    <property type="component" value="Unassembled WGS sequence"/>
</dbReference>
<dbReference type="Pfam" id="PF18132">
    <property type="entry name" value="Tyrosinase_C"/>
    <property type="match status" value="1"/>
</dbReference>
<dbReference type="PRINTS" id="PR00092">
    <property type="entry name" value="TYROSINASE"/>
</dbReference>
<sequence>MKLILLGALSLLSTLSSCSPLSVFRERQAPGSYYSITGAKGGVHPRLEIRELQKTGEMWNLFLLALTEFEAMDQSEIDSYYQIAGIHGMPWYDWDGVATTAPNGKRPERGYCTHAQLLFSVWHRPYLALFEQKLQSIAISIAGRFSSPEKEKYQDAAQKLRLPYWDWAKAIPQSELVFPEALSVEKVEVTQPDKLKVQIDNPLFDYDFHPHNQAEINKTGCAGFGALEATHDVIHVEMAPAHMVPPAVSAFDPVFWLHHANVDRMVAIWQALYPDDYVNSCNAETATWTIQPGDPLNANTPLTPFHRDTQGSFWTAALARNTNDLGYTYPEIQNKPSNETLIAKIKELYAGSEFGGDVPTKRHIKRQDQGESTITQQYGLKVTLPKSGYPYSVFIFLGSVGGGAETWVEDKSFVTLTSTLGIASEKANQASLDITKAVEQSIESGETTEEKAVEYLLKSLKWKIGFANAEIPRSDMSEVKVELLTSKVEKATEEGQFDRQVGGYEPRGVVDG</sequence>
<gene>
    <name evidence="13" type="ORF">P154DRAFT_606236</name>
</gene>
<organism evidence="13 14">
    <name type="scientific">Amniculicola lignicola CBS 123094</name>
    <dbReference type="NCBI Taxonomy" id="1392246"/>
    <lineage>
        <taxon>Eukaryota</taxon>
        <taxon>Fungi</taxon>
        <taxon>Dikarya</taxon>
        <taxon>Ascomycota</taxon>
        <taxon>Pezizomycotina</taxon>
        <taxon>Dothideomycetes</taxon>
        <taxon>Pleosporomycetidae</taxon>
        <taxon>Pleosporales</taxon>
        <taxon>Amniculicolaceae</taxon>
        <taxon>Amniculicola</taxon>
    </lineage>
</organism>
<dbReference type="PANTHER" id="PTHR11474">
    <property type="entry name" value="TYROSINASE FAMILY MEMBER"/>
    <property type="match status" value="1"/>
</dbReference>
<dbReference type="GO" id="GO:0004503">
    <property type="term" value="F:tyrosinase activity"/>
    <property type="evidence" value="ECO:0007669"/>
    <property type="project" value="UniProtKB-EC"/>
</dbReference>
<comment type="cofactor">
    <cofactor evidence="1">
        <name>Cu(2+)</name>
        <dbReference type="ChEBI" id="CHEBI:29036"/>
    </cofactor>
</comment>
<dbReference type="GO" id="GO:0042438">
    <property type="term" value="P:melanin biosynthetic process"/>
    <property type="evidence" value="ECO:0007669"/>
    <property type="project" value="UniProtKB-KW"/>
</dbReference>
<dbReference type="EC" id="1.14.18.1" evidence="3"/>
<evidence type="ECO:0000313" key="14">
    <source>
        <dbReference type="Proteomes" id="UP000799779"/>
    </source>
</evidence>
<dbReference type="PROSITE" id="PS51257">
    <property type="entry name" value="PROKAR_LIPOPROTEIN"/>
    <property type="match status" value="1"/>
</dbReference>
<evidence type="ECO:0000256" key="11">
    <source>
        <dbReference type="SAM" id="SignalP"/>
    </source>
</evidence>
<evidence type="ECO:0000256" key="5">
    <source>
        <dbReference type="ARBA" id="ARBA00023002"/>
    </source>
</evidence>
<dbReference type="EMBL" id="ML977561">
    <property type="protein sequence ID" value="KAF2005946.1"/>
    <property type="molecule type" value="Genomic_DNA"/>
</dbReference>
<dbReference type="SUPFAM" id="SSF48056">
    <property type="entry name" value="Di-copper centre-containing domain"/>
    <property type="match status" value="1"/>
</dbReference>
<evidence type="ECO:0000256" key="10">
    <source>
        <dbReference type="ARBA" id="ARBA00048881"/>
    </source>
</evidence>
<dbReference type="InterPro" id="IPR041640">
    <property type="entry name" value="Tyrosinase_C"/>
</dbReference>
<comment type="catalytic activity">
    <reaction evidence="9">
        <text>2 L-dopa + O2 = 2 L-dopaquinone + 2 H2O</text>
        <dbReference type="Rhea" id="RHEA:34287"/>
        <dbReference type="ChEBI" id="CHEBI:15377"/>
        <dbReference type="ChEBI" id="CHEBI:15379"/>
        <dbReference type="ChEBI" id="CHEBI:57504"/>
        <dbReference type="ChEBI" id="CHEBI:57924"/>
        <dbReference type="EC" id="1.14.18.1"/>
    </reaction>
</comment>
<name>A0A6A5X2N3_9PLEO</name>
<evidence type="ECO:0000259" key="12">
    <source>
        <dbReference type="PROSITE" id="PS00498"/>
    </source>
</evidence>
<dbReference type="Gene3D" id="1.10.1280.10">
    <property type="entry name" value="Di-copper center containing domain from catechol oxidase"/>
    <property type="match status" value="2"/>
</dbReference>
<evidence type="ECO:0000256" key="9">
    <source>
        <dbReference type="ARBA" id="ARBA00048233"/>
    </source>
</evidence>
<dbReference type="InterPro" id="IPR008922">
    <property type="entry name" value="Di-copper_centre_dom_sf"/>
</dbReference>
<accession>A0A6A5X2N3</accession>
<keyword evidence="4" id="KW-0479">Metal-binding</keyword>
<evidence type="ECO:0000256" key="1">
    <source>
        <dbReference type="ARBA" id="ARBA00001973"/>
    </source>
</evidence>
<comment type="similarity">
    <text evidence="2">Belongs to the tyrosinase family.</text>
</comment>
<protein>
    <recommendedName>
        <fullName evidence="3">tyrosinase</fullName>
        <ecNumber evidence="3">1.14.18.1</ecNumber>
    </recommendedName>
</protein>
<evidence type="ECO:0000256" key="4">
    <source>
        <dbReference type="ARBA" id="ARBA00022723"/>
    </source>
</evidence>
<evidence type="ECO:0000256" key="8">
    <source>
        <dbReference type="ARBA" id="ARBA00023101"/>
    </source>
</evidence>
<dbReference type="PROSITE" id="PS00498">
    <property type="entry name" value="TYROSINASE_2"/>
    <property type="match status" value="1"/>
</dbReference>
<evidence type="ECO:0000313" key="13">
    <source>
        <dbReference type="EMBL" id="KAF2005946.1"/>
    </source>
</evidence>
<dbReference type="InterPro" id="IPR002227">
    <property type="entry name" value="Tyrosinase_Cu-bd"/>
</dbReference>
<feature type="chain" id="PRO_5025367183" description="tyrosinase" evidence="11">
    <location>
        <begin position="19"/>
        <end position="512"/>
    </location>
</feature>
<dbReference type="InterPro" id="IPR050316">
    <property type="entry name" value="Tyrosinase/Hemocyanin"/>
</dbReference>
<evidence type="ECO:0000256" key="7">
    <source>
        <dbReference type="ARBA" id="ARBA00023033"/>
    </source>
</evidence>
<dbReference type="Pfam" id="PF00264">
    <property type="entry name" value="Tyrosinase"/>
    <property type="match status" value="2"/>
</dbReference>
<keyword evidence="14" id="KW-1185">Reference proteome</keyword>
<comment type="catalytic activity">
    <reaction evidence="10">
        <text>L-tyrosine + O2 = L-dopaquinone + H2O</text>
        <dbReference type="Rhea" id="RHEA:18117"/>
        <dbReference type="ChEBI" id="CHEBI:15377"/>
        <dbReference type="ChEBI" id="CHEBI:15379"/>
        <dbReference type="ChEBI" id="CHEBI:57924"/>
        <dbReference type="ChEBI" id="CHEBI:58315"/>
        <dbReference type="EC" id="1.14.18.1"/>
    </reaction>
</comment>
<proteinExistence type="inferred from homology"/>